<sequence length="364" mass="41115">MQAYIPESTYNDILKETYDASYKPEYNGVKFDPDVHLQYYADEIAKHKFENTRRLTMEELGISSKNSISRIGVSDPFPLFTPEAVAIMKQEALEKETFLKYARFNQFSKSGKDCLLRGFVKVGKEIICPFTYEAWTHVKTQELINAIAGVDLDVIMDYEIAHTNISMKSKEDAAKELKEYDASKGDIVQDDFVVGWHRDSYPMVCVLMLSDTTKMIGGSTSLKTGNGVISVPGPTLGSACILQGGLIEHIAPNPKGVSERITMVTSYKKKGNQFDTSSLSTVKPESSPGSVVDEFYADWCGYRNQMIINNLQGIADDIRENSFNSDAIKAKYMEIQQYLVDTYAKMGFNEEDIEKMREQYTKKY</sequence>
<gene>
    <name evidence="1" type="ORF">CLIB1444_02S16688</name>
</gene>
<organism evidence="1 2">
    <name type="scientific">[Candida] jaroonii</name>
    <dbReference type="NCBI Taxonomy" id="467808"/>
    <lineage>
        <taxon>Eukaryota</taxon>
        <taxon>Fungi</taxon>
        <taxon>Dikarya</taxon>
        <taxon>Ascomycota</taxon>
        <taxon>Saccharomycotina</taxon>
        <taxon>Pichiomycetes</taxon>
        <taxon>Debaryomycetaceae</taxon>
        <taxon>Yamadazyma</taxon>
    </lineage>
</organism>
<reference evidence="1" key="1">
    <citation type="submission" date="2022-06" db="EMBL/GenBank/DDBJ databases">
        <authorList>
            <person name="Legras J.-L."/>
            <person name="Devillers H."/>
            <person name="Grondin C."/>
        </authorList>
    </citation>
    <scope>NUCLEOTIDE SEQUENCE</scope>
    <source>
        <strain evidence="1">CLIB 1444</strain>
    </source>
</reference>
<evidence type="ECO:0000313" key="2">
    <source>
        <dbReference type="Proteomes" id="UP001152531"/>
    </source>
</evidence>
<name>A0ACA9Y4D2_9ASCO</name>
<dbReference type="Proteomes" id="UP001152531">
    <property type="component" value="Unassembled WGS sequence"/>
</dbReference>
<evidence type="ECO:0000313" key="1">
    <source>
        <dbReference type="EMBL" id="CAH6719796.1"/>
    </source>
</evidence>
<protein>
    <submittedName>
        <fullName evidence="1">Uncharacterized protein</fullName>
    </submittedName>
</protein>
<accession>A0ACA9Y4D2</accession>
<proteinExistence type="predicted"/>
<keyword evidence="2" id="KW-1185">Reference proteome</keyword>
<comment type="caution">
    <text evidence="1">The sequence shown here is derived from an EMBL/GenBank/DDBJ whole genome shotgun (WGS) entry which is preliminary data.</text>
</comment>
<dbReference type="EMBL" id="CALSDN010000002">
    <property type="protein sequence ID" value="CAH6719796.1"/>
    <property type="molecule type" value="Genomic_DNA"/>
</dbReference>